<accession>A0A5A7NTY2</accession>
<gene>
    <name evidence="1" type="ORF">NCCP1664_28350</name>
</gene>
<evidence type="ECO:0000313" key="1">
    <source>
        <dbReference type="EMBL" id="GER24340.1"/>
    </source>
</evidence>
<organism evidence="1 2">
    <name type="scientific">Zafaria cholistanensis</name>
    <dbReference type="NCBI Taxonomy" id="1682741"/>
    <lineage>
        <taxon>Bacteria</taxon>
        <taxon>Bacillati</taxon>
        <taxon>Actinomycetota</taxon>
        <taxon>Actinomycetes</taxon>
        <taxon>Micrococcales</taxon>
        <taxon>Micrococcaceae</taxon>
        <taxon>Zafaria</taxon>
    </lineage>
</organism>
<protein>
    <recommendedName>
        <fullName evidence="3">DUF302 domain-containing protein</fullName>
    </recommendedName>
</protein>
<dbReference type="InterPro" id="IPR035923">
    <property type="entry name" value="TT1751-like_sf"/>
</dbReference>
<dbReference type="EMBL" id="BKDJ01000021">
    <property type="protein sequence ID" value="GER24340.1"/>
    <property type="molecule type" value="Genomic_DNA"/>
</dbReference>
<dbReference type="SUPFAM" id="SSF103247">
    <property type="entry name" value="TT1751-like"/>
    <property type="match status" value="1"/>
</dbReference>
<reference evidence="1 2" key="1">
    <citation type="submission" date="2019-09" db="EMBL/GenBank/DDBJ databases">
        <title>Arthrobacter zafarii sp. nov., a moderately thermotolerant and halotolerant actinobacterium isolated from Cholistan desert soil of Pakistan.</title>
        <authorList>
            <person name="Amin A."/>
            <person name="Ahmed I."/>
            <person name="Khalid N."/>
            <person name="Schumann P."/>
            <person name="Busse H.J."/>
            <person name="Khan I.U."/>
            <person name="Li S."/>
            <person name="Li W.J."/>
        </authorList>
    </citation>
    <scope>NUCLEOTIDE SEQUENCE [LARGE SCALE GENOMIC DNA]</scope>
    <source>
        <strain evidence="1 2">NCCP-1664</strain>
    </source>
</reference>
<dbReference type="Proteomes" id="UP000325307">
    <property type="component" value="Unassembled WGS sequence"/>
</dbReference>
<evidence type="ECO:0008006" key="3">
    <source>
        <dbReference type="Google" id="ProtNLM"/>
    </source>
</evidence>
<comment type="caution">
    <text evidence="1">The sequence shown here is derived from an EMBL/GenBank/DDBJ whole genome shotgun (WGS) entry which is preliminary data.</text>
</comment>
<evidence type="ECO:0000313" key="2">
    <source>
        <dbReference type="Proteomes" id="UP000325307"/>
    </source>
</evidence>
<proteinExistence type="predicted"/>
<name>A0A5A7NTY2_9MICC</name>
<keyword evidence="2" id="KW-1185">Reference proteome</keyword>
<sequence length="179" mass="20054">MIRVSYQAEDTTIEHVARRIAISTTAPFELLRHRFEELVPAVSLAELRGEAEDGNAWEAIRRGTEWNAPYGLCRFWSDEPTVLMRVAGNDTSSATYLVGSLTLQARLFRHSPATMLYFPVRIELHEERTGRTAVGFEQPGAQLAGFGINKVTQAGYELDRLLGDLLEALDLPRPAALRR</sequence>
<dbReference type="AlphaFoldDB" id="A0A5A7NTY2"/>